<organism evidence="1 2">
    <name type="scientific">Thalictrum thalictroides</name>
    <name type="common">Rue-anemone</name>
    <name type="synonym">Anemone thalictroides</name>
    <dbReference type="NCBI Taxonomy" id="46969"/>
    <lineage>
        <taxon>Eukaryota</taxon>
        <taxon>Viridiplantae</taxon>
        <taxon>Streptophyta</taxon>
        <taxon>Embryophyta</taxon>
        <taxon>Tracheophyta</taxon>
        <taxon>Spermatophyta</taxon>
        <taxon>Magnoliopsida</taxon>
        <taxon>Ranunculales</taxon>
        <taxon>Ranunculaceae</taxon>
        <taxon>Thalictroideae</taxon>
        <taxon>Thalictrum</taxon>
    </lineage>
</organism>
<protein>
    <submittedName>
        <fullName evidence="1">Uncharacterized protein</fullName>
    </submittedName>
</protein>
<gene>
    <name evidence="1" type="ORF">FRX31_022831</name>
</gene>
<dbReference type="EMBL" id="JABWDY010027833">
    <property type="protein sequence ID" value="KAF5187583.1"/>
    <property type="molecule type" value="Genomic_DNA"/>
</dbReference>
<keyword evidence="2" id="KW-1185">Reference proteome</keyword>
<reference evidence="1 2" key="1">
    <citation type="submission" date="2020-06" db="EMBL/GenBank/DDBJ databases">
        <title>Transcriptomic and genomic resources for Thalictrum thalictroides and T. hernandezii: Facilitating candidate gene discovery in an emerging model plant lineage.</title>
        <authorList>
            <person name="Arias T."/>
            <person name="Riano-Pachon D.M."/>
            <person name="Di Stilio V.S."/>
        </authorList>
    </citation>
    <scope>NUCLEOTIDE SEQUENCE [LARGE SCALE GENOMIC DNA]</scope>
    <source>
        <strain evidence="2">cv. WT478/WT964</strain>
        <tissue evidence="1">Leaves</tissue>
    </source>
</reference>
<accession>A0A7J6VRT2</accession>
<name>A0A7J6VRT2_THATH</name>
<sequence length="119" mass="13563">MEPLPCPQPTWSTTPPSIHPPPLVPMEMIHEFEWGDNLASSYTWWIGFLKSLDGKKGNIQHENEGKHPLLFGEGIHHNKFHNSPKHGDLHFNNMGMEDQTSVLDEWLTVPASDEISDQK</sequence>
<evidence type="ECO:0000313" key="1">
    <source>
        <dbReference type="EMBL" id="KAF5187583.1"/>
    </source>
</evidence>
<dbReference type="Proteomes" id="UP000554482">
    <property type="component" value="Unassembled WGS sequence"/>
</dbReference>
<dbReference type="OrthoDB" id="997224at2759"/>
<dbReference type="AlphaFoldDB" id="A0A7J6VRT2"/>
<evidence type="ECO:0000313" key="2">
    <source>
        <dbReference type="Proteomes" id="UP000554482"/>
    </source>
</evidence>
<comment type="caution">
    <text evidence="1">The sequence shown here is derived from an EMBL/GenBank/DDBJ whole genome shotgun (WGS) entry which is preliminary data.</text>
</comment>
<proteinExistence type="predicted"/>